<feature type="domain" description="Blue (type 1) copper" evidence="4">
    <location>
        <begin position="47"/>
        <end position="182"/>
    </location>
</feature>
<dbReference type="Gene3D" id="2.60.40.420">
    <property type="entry name" value="Cupredoxins - blue copper proteins"/>
    <property type="match status" value="1"/>
</dbReference>
<evidence type="ECO:0000313" key="5">
    <source>
        <dbReference type="EMBL" id="OLF55201.1"/>
    </source>
</evidence>
<evidence type="ECO:0000313" key="6">
    <source>
        <dbReference type="Proteomes" id="UP000185578"/>
    </source>
</evidence>
<accession>A0A1Q8ETV0</accession>
<dbReference type="CDD" id="cd04211">
    <property type="entry name" value="Cupredoxin_like_2"/>
    <property type="match status" value="1"/>
</dbReference>
<feature type="signal peptide" evidence="3">
    <location>
        <begin position="1"/>
        <end position="27"/>
    </location>
</feature>
<evidence type="ECO:0000256" key="2">
    <source>
        <dbReference type="ARBA" id="ARBA00023008"/>
    </source>
</evidence>
<organism evidence="5 6">
    <name type="scientific">Pseudomonas chlororaphis</name>
    <dbReference type="NCBI Taxonomy" id="587753"/>
    <lineage>
        <taxon>Bacteria</taxon>
        <taxon>Pseudomonadati</taxon>
        <taxon>Pseudomonadota</taxon>
        <taxon>Gammaproteobacteria</taxon>
        <taxon>Pseudomonadales</taxon>
        <taxon>Pseudomonadaceae</taxon>
        <taxon>Pseudomonas</taxon>
    </lineage>
</organism>
<dbReference type="Proteomes" id="UP000185578">
    <property type="component" value="Unassembled WGS sequence"/>
</dbReference>
<evidence type="ECO:0000259" key="4">
    <source>
        <dbReference type="Pfam" id="PF00127"/>
    </source>
</evidence>
<dbReference type="EMBL" id="MSCT01000008">
    <property type="protein sequence ID" value="OLF55201.1"/>
    <property type="molecule type" value="Genomic_DNA"/>
</dbReference>
<dbReference type="PANTHER" id="PTHR38439">
    <property type="entry name" value="AURACYANIN-B"/>
    <property type="match status" value="1"/>
</dbReference>
<dbReference type="AlphaFoldDB" id="A0A1Q8ETV0"/>
<dbReference type="InterPro" id="IPR050845">
    <property type="entry name" value="Cu-binding_ET"/>
</dbReference>
<proteinExistence type="predicted"/>
<dbReference type="RefSeq" id="WP_075118856.1">
    <property type="nucleotide sequence ID" value="NZ_MSCT01000008.1"/>
</dbReference>
<dbReference type="GO" id="GO:0009055">
    <property type="term" value="F:electron transfer activity"/>
    <property type="evidence" value="ECO:0007669"/>
    <property type="project" value="InterPro"/>
</dbReference>
<evidence type="ECO:0000256" key="3">
    <source>
        <dbReference type="SAM" id="SignalP"/>
    </source>
</evidence>
<dbReference type="SUPFAM" id="SSF49503">
    <property type="entry name" value="Cupredoxins"/>
    <property type="match status" value="1"/>
</dbReference>
<protein>
    <submittedName>
        <fullName evidence="5">Copper-binding protein</fullName>
    </submittedName>
</protein>
<evidence type="ECO:0000256" key="1">
    <source>
        <dbReference type="ARBA" id="ARBA00022723"/>
    </source>
</evidence>
<dbReference type="Pfam" id="PF00127">
    <property type="entry name" value="Copper-bind"/>
    <property type="match status" value="1"/>
</dbReference>
<reference evidence="5 6" key="1">
    <citation type="submission" date="2016-12" db="EMBL/GenBank/DDBJ databases">
        <authorList>
            <person name="Song W.-J."/>
            <person name="Kurnit D.M."/>
        </authorList>
    </citation>
    <scope>NUCLEOTIDE SEQUENCE [LARGE SCALE GENOMIC DNA]</scope>
    <source>
        <strain evidence="5 6">PCL1601</strain>
    </source>
</reference>
<dbReference type="InterPro" id="IPR000923">
    <property type="entry name" value="BlueCu_1"/>
</dbReference>
<dbReference type="OrthoDB" id="9816061at2"/>
<dbReference type="InterPro" id="IPR008972">
    <property type="entry name" value="Cupredoxin"/>
</dbReference>
<keyword evidence="2" id="KW-0186">Copper</keyword>
<dbReference type="GO" id="GO:0005507">
    <property type="term" value="F:copper ion binding"/>
    <property type="evidence" value="ECO:0007669"/>
    <property type="project" value="InterPro"/>
</dbReference>
<feature type="chain" id="PRO_5013067766" evidence="3">
    <location>
        <begin position="28"/>
        <end position="184"/>
    </location>
</feature>
<comment type="caution">
    <text evidence="5">The sequence shown here is derived from an EMBL/GenBank/DDBJ whole genome shotgun (WGS) entry which is preliminary data.</text>
</comment>
<sequence length="184" mass="19611">MFLPKAVLPRSLTLAACLLALSVPAWASPAQTYDFGQAAEAAKATRTVEVVMGDMSFNPKVLDIKAGETVRFVLINKGQLLHEFNLGDAAMHAEHQQEMLKMQQSGMLTPTAVKEMPTGAMDHAAMGHGGMAGMKHDDPNSVLVEPGKTAELTWTFSKAGSLEFACNIPGHYQAGMVGKLTVGQ</sequence>
<dbReference type="PANTHER" id="PTHR38439:SF3">
    <property type="entry name" value="COPPER-RESISTANT CUPROPROTEIN COPI"/>
    <property type="match status" value="1"/>
</dbReference>
<gene>
    <name evidence="5" type="ORF">BTN82_09405</name>
</gene>
<keyword evidence="3" id="KW-0732">Signal</keyword>
<keyword evidence="1" id="KW-0479">Metal-binding</keyword>
<name>A0A1Q8ETV0_9PSED</name>